<reference evidence="1 2" key="1">
    <citation type="submission" date="2019-08" db="EMBL/GenBank/DDBJ databases">
        <authorList>
            <person name="Alioto T."/>
            <person name="Alioto T."/>
            <person name="Gomez Garrido J."/>
        </authorList>
    </citation>
    <scope>NUCLEOTIDE SEQUENCE [LARGE SCALE GENOMIC DNA]</scope>
</reference>
<dbReference type="Proteomes" id="UP000325440">
    <property type="component" value="Unassembled WGS sequence"/>
</dbReference>
<proteinExistence type="predicted"/>
<name>A0A5E4MGS3_9HEMI</name>
<evidence type="ECO:0000313" key="2">
    <source>
        <dbReference type="Proteomes" id="UP000325440"/>
    </source>
</evidence>
<organism evidence="1 2">
    <name type="scientific">Cinara cedri</name>
    <dbReference type="NCBI Taxonomy" id="506608"/>
    <lineage>
        <taxon>Eukaryota</taxon>
        <taxon>Metazoa</taxon>
        <taxon>Ecdysozoa</taxon>
        <taxon>Arthropoda</taxon>
        <taxon>Hexapoda</taxon>
        <taxon>Insecta</taxon>
        <taxon>Pterygota</taxon>
        <taxon>Neoptera</taxon>
        <taxon>Paraneoptera</taxon>
        <taxon>Hemiptera</taxon>
        <taxon>Sternorrhyncha</taxon>
        <taxon>Aphidomorpha</taxon>
        <taxon>Aphidoidea</taxon>
        <taxon>Aphididae</taxon>
        <taxon>Lachninae</taxon>
        <taxon>Cinara</taxon>
    </lineage>
</organism>
<dbReference type="AlphaFoldDB" id="A0A5E4MGS3"/>
<evidence type="ECO:0000313" key="1">
    <source>
        <dbReference type="EMBL" id="VVC31419.1"/>
    </source>
</evidence>
<accession>A0A5E4MGS3</accession>
<protein>
    <submittedName>
        <fullName evidence="1">Uncharacterized protein</fullName>
    </submittedName>
</protein>
<keyword evidence="2" id="KW-1185">Reference proteome</keyword>
<gene>
    <name evidence="1" type="ORF">CINCED_3A020541</name>
</gene>
<sequence length="89" mass="10283">MLEKLSLGLKIDTVSYGKALKKQYPGLPICKYVFVLEDYKRSDDDDGNNFTIRLCDVVVKTDLALLLQRTCIIPPFEYLYQLPRKIIDP</sequence>
<dbReference type="EMBL" id="CABPRJ010000949">
    <property type="protein sequence ID" value="VVC31419.1"/>
    <property type="molecule type" value="Genomic_DNA"/>
</dbReference>